<dbReference type="Pfam" id="PF05257">
    <property type="entry name" value="CHAP"/>
    <property type="match status" value="1"/>
</dbReference>
<evidence type="ECO:0000256" key="1">
    <source>
        <dbReference type="SAM" id="MobiDB-lite"/>
    </source>
</evidence>
<dbReference type="InterPro" id="IPR007921">
    <property type="entry name" value="CHAP_dom"/>
</dbReference>
<accession>A0AB34T7T2</accession>
<feature type="domain" description="Peptidase C51" evidence="2">
    <location>
        <begin position="229"/>
        <end position="359"/>
    </location>
</feature>
<organism evidence="3 4">
    <name type="scientific">Bifidobacterium animalis subsp. animalis MCC 0483</name>
    <dbReference type="NCBI Taxonomy" id="1365955"/>
    <lineage>
        <taxon>Bacteria</taxon>
        <taxon>Bacillati</taxon>
        <taxon>Actinomycetota</taxon>
        <taxon>Actinomycetes</taxon>
        <taxon>Bifidobacteriales</taxon>
        <taxon>Bifidobacteriaceae</taxon>
        <taxon>Bifidobacterium</taxon>
    </lineage>
</organism>
<proteinExistence type="predicted"/>
<sequence>MHNEHDRACRLKMTEGVFCMRHAAPKAHKGLGAKSLTNSLFASRMGSHSAQGVRAKQAAAGDAQALAIDENLAAKLNEVAPLTRKAIRQTAKAAQRKHNILTSVSLATLVGTAATSMAFMKGEGSTVLAAEDPTETTQVRRIADGSASRSDTREALDRTTATSETATAASEVSSSSAKVNVTIDNGKTVSTTNAGKWGIGGDNSIADANALSRALANNPKVADLMDEHQSQLPQGFDGNHETGDRGNAYPYGQCTWWAYERRAQLGLNTGSHFGNAGSWAISAGSMGYWVDNTPRNTGDALVFSPGQEGASGVYGHVAVVEKVNPDGSIEISESNVQGVGVISHRTFTSAQAKNFQYIHF</sequence>
<dbReference type="Proteomes" id="UP000037239">
    <property type="component" value="Unassembled WGS sequence"/>
</dbReference>
<gene>
    <name evidence="3" type="ORF">BAAM0483_08030</name>
</gene>
<dbReference type="EMBL" id="AWFK01000015">
    <property type="protein sequence ID" value="KOA48371.1"/>
    <property type="molecule type" value="Genomic_DNA"/>
</dbReference>
<protein>
    <submittedName>
        <fullName evidence="3">Amidase</fullName>
    </submittedName>
</protein>
<evidence type="ECO:0000313" key="3">
    <source>
        <dbReference type="EMBL" id="KOA48371.1"/>
    </source>
</evidence>
<dbReference type="PROSITE" id="PS50911">
    <property type="entry name" value="CHAP"/>
    <property type="match status" value="1"/>
</dbReference>
<name>A0AB34T7T2_9BIFI</name>
<dbReference type="SUPFAM" id="SSF54001">
    <property type="entry name" value="Cysteine proteinases"/>
    <property type="match status" value="1"/>
</dbReference>
<feature type="region of interest" description="Disordered" evidence="1">
    <location>
        <begin position="134"/>
        <end position="169"/>
    </location>
</feature>
<evidence type="ECO:0000313" key="4">
    <source>
        <dbReference type="Proteomes" id="UP000037239"/>
    </source>
</evidence>
<dbReference type="Gene3D" id="3.90.1720.10">
    <property type="entry name" value="endopeptidase domain like (from Nostoc punctiforme)"/>
    <property type="match status" value="1"/>
</dbReference>
<dbReference type="AlphaFoldDB" id="A0AB34T7T2"/>
<comment type="caution">
    <text evidence="3">The sequence shown here is derived from an EMBL/GenBank/DDBJ whole genome shotgun (WGS) entry which is preliminary data.</text>
</comment>
<dbReference type="InterPro" id="IPR038765">
    <property type="entry name" value="Papain-like_cys_pep_sf"/>
</dbReference>
<feature type="compositionally biased region" description="Low complexity" evidence="1">
    <location>
        <begin position="159"/>
        <end position="169"/>
    </location>
</feature>
<reference evidence="3 4" key="1">
    <citation type="journal article" date="2015" name="Int J Genomics">
        <title>Comparative Genomics Revealed Genetic Diversity and Species/Strain-Level Differences in Carbohydrate Metabolism of Three Probiotic Bifidobacterial Species.</title>
        <authorList>
            <person name="Odamaki T."/>
            <person name="Horigome A."/>
            <person name="Sugahara H."/>
            <person name="Hashikura N."/>
            <person name="Minami J."/>
            <person name="Xiao J.Z."/>
            <person name="Abe F."/>
        </authorList>
    </citation>
    <scope>NUCLEOTIDE SEQUENCE [LARGE SCALE GENOMIC DNA]</scope>
    <source>
        <strain evidence="3 4">MCC 0483</strain>
    </source>
</reference>
<evidence type="ECO:0000259" key="2">
    <source>
        <dbReference type="PROSITE" id="PS50911"/>
    </source>
</evidence>